<keyword evidence="1" id="KW-0812">Transmembrane</keyword>
<sequence length="207" mass="23933">MNLNKPIHIFLIIVFAVFVNAVDNYEWDSDKQAAARFLTDKIFGAVMNYNVSNALMLASNINKFKKKKLGKYNKSIFRKKKWSGISKKILKSADKYEKVKNLEKKHSGIIFDNIKYTINKKTKSFGNFKLNSLVDQNMIQKPGRVSSERFVTNRSENPRKNLIKVEASPFIRELPFEDHDLDIVAPNLAGIKTLIVDEPLELRKTYF</sequence>
<reference evidence="2" key="1">
    <citation type="submission" date="2014-07" db="EMBL/GenBank/DDBJ databases">
        <authorList>
            <person name="Martin A.A"/>
            <person name="De Silva N."/>
        </authorList>
    </citation>
    <scope>NUCLEOTIDE SEQUENCE</scope>
</reference>
<feature type="transmembrane region" description="Helical" evidence="1">
    <location>
        <begin position="7"/>
        <end position="22"/>
    </location>
</feature>
<name>A0A0K0FEU7_STRVS</name>
<keyword evidence="2" id="KW-1185">Reference proteome</keyword>
<protein>
    <submittedName>
        <fullName evidence="3">Uncharacterized protein</fullName>
    </submittedName>
</protein>
<dbReference type="WBParaSite" id="SVE_0738600.1">
    <property type="protein sequence ID" value="SVE_0738600.1"/>
    <property type="gene ID" value="SVE_0738600"/>
</dbReference>
<keyword evidence="1" id="KW-0472">Membrane</keyword>
<dbReference type="Proteomes" id="UP000035680">
    <property type="component" value="Unassembled WGS sequence"/>
</dbReference>
<evidence type="ECO:0000313" key="2">
    <source>
        <dbReference type="Proteomes" id="UP000035680"/>
    </source>
</evidence>
<feature type="transmembrane region" description="Helical" evidence="1">
    <location>
        <begin position="42"/>
        <end position="61"/>
    </location>
</feature>
<evidence type="ECO:0000256" key="1">
    <source>
        <dbReference type="SAM" id="Phobius"/>
    </source>
</evidence>
<organism evidence="2 3">
    <name type="scientific">Strongyloides venezuelensis</name>
    <name type="common">Threadworm</name>
    <dbReference type="NCBI Taxonomy" id="75913"/>
    <lineage>
        <taxon>Eukaryota</taxon>
        <taxon>Metazoa</taxon>
        <taxon>Ecdysozoa</taxon>
        <taxon>Nematoda</taxon>
        <taxon>Chromadorea</taxon>
        <taxon>Rhabditida</taxon>
        <taxon>Tylenchina</taxon>
        <taxon>Panagrolaimomorpha</taxon>
        <taxon>Strongyloidoidea</taxon>
        <taxon>Strongyloididae</taxon>
        <taxon>Strongyloides</taxon>
    </lineage>
</organism>
<keyword evidence="1" id="KW-1133">Transmembrane helix</keyword>
<accession>A0A0K0FEU7</accession>
<proteinExistence type="predicted"/>
<reference evidence="3" key="2">
    <citation type="submission" date="2015-08" db="UniProtKB">
        <authorList>
            <consortium name="WormBaseParasite"/>
        </authorList>
    </citation>
    <scope>IDENTIFICATION</scope>
</reference>
<dbReference type="AlphaFoldDB" id="A0A0K0FEU7"/>
<evidence type="ECO:0000313" key="3">
    <source>
        <dbReference type="WBParaSite" id="SVE_0738600.1"/>
    </source>
</evidence>